<dbReference type="Gene3D" id="3.40.1190.20">
    <property type="match status" value="1"/>
</dbReference>
<dbReference type="InterPro" id="IPR011611">
    <property type="entry name" value="PfkB_dom"/>
</dbReference>
<dbReference type="EMBL" id="UINC01205532">
    <property type="protein sequence ID" value="SVE26747.1"/>
    <property type="molecule type" value="Genomic_DNA"/>
</dbReference>
<feature type="domain" description="Carbohydrate kinase PfkB" evidence="1">
    <location>
        <begin position="2"/>
        <end position="55"/>
    </location>
</feature>
<feature type="non-terminal residue" evidence="2">
    <location>
        <position position="1"/>
    </location>
</feature>
<name>A0A383C2T6_9ZZZZ</name>
<protein>
    <recommendedName>
        <fullName evidence="1">Carbohydrate kinase PfkB domain-containing protein</fullName>
    </recommendedName>
</protein>
<accession>A0A383C2T6</accession>
<dbReference type="Pfam" id="PF00294">
    <property type="entry name" value="PfkB"/>
    <property type="match status" value="1"/>
</dbReference>
<reference evidence="2" key="1">
    <citation type="submission" date="2018-05" db="EMBL/GenBank/DDBJ databases">
        <authorList>
            <person name="Lanie J.A."/>
            <person name="Ng W.-L."/>
            <person name="Kazmierczak K.M."/>
            <person name="Andrzejewski T.M."/>
            <person name="Davidsen T.M."/>
            <person name="Wayne K.J."/>
            <person name="Tettelin H."/>
            <person name="Glass J.I."/>
            <person name="Rusch D."/>
            <person name="Podicherti R."/>
            <person name="Tsui H.-C.T."/>
            <person name="Winkler M.E."/>
        </authorList>
    </citation>
    <scope>NUCLEOTIDE SEQUENCE</scope>
</reference>
<proteinExistence type="predicted"/>
<gene>
    <name evidence="2" type="ORF">METZ01_LOCUS479601</name>
</gene>
<dbReference type="InterPro" id="IPR029056">
    <property type="entry name" value="Ribokinase-like"/>
</dbReference>
<evidence type="ECO:0000313" key="2">
    <source>
        <dbReference type="EMBL" id="SVE26747.1"/>
    </source>
</evidence>
<dbReference type="SUPFAM" id="SSF53613">
    <property type="entry name" value="Ribokinase-like"/>
    <property type="match status" value="1"/>
</dbReference>
<sequence length="67" mass="6793">FTTEVVDATGAGDAYFALSSLCAAAGYPGELIGFAGNCAGAMIVRVLGNAESVTPTNLYQFISSVLK</sequence>
<evidence type="ECO:0000259" key="1">
    <source>
        <dbReference type="Pfam" id="PF00294"/>
    </source>
</evidence>
<organism evidence="2">
    <name type="scientific">marine metagenome</name>
    <dbReference type="NCBI Taxonomy" id="408172"/>
    <lineage>
        <taxon>unclassified sequences</taxon>
        <taxon>metagenomes</taxon>
        <taxon>ecological metagenomes</taxon>
    </lineage>
</organism>
<dbReference type="AlphaFoldDB" id="A0A383C2T6"/>